<feature type="disulfide bond" evidence="3">
    <location>
        <begin position="65"/>
        <end position="384"/>
    </location>
</feature>
<keyword evidence="1" id="KW-0378">Hydrolase</keyword>
<gene>
    <name evidence="4" type="ORF">ETB97_003268</name>
</gene>
<organism evidence="4 5">
    <name type="scientific">Petromyces alliaceus</name>
    <name type="common">Aspergillus alliaceus</name>
    <dbReference type="NCBI Taxonomy" id="209559"/>
    <lineage>
        <taxon>Eukaryota</taxon>
        <taxon>Fungi</taxon>
        <taxon>Dikarya</taxon>
        <taxon>Ascomycota</taxon>
        <taxon>Pezizomycotina</taxon>
        <taxon>Eurotiomycetes</taxon>
        <taxon>Eurotiomycetidae</taxon>
        <taxon>Eurotiales</taxon>
        <taxon>Aspergillaceae</taxon>
        <taxon>Aspergillus</taxon>
        <taxon>Aspergillus subgen. Circumdati</taxon>
    </lineage>
</organism>
<dbReference type="CDD" id="cd07061">
    <property type="entry name" value="HP_HAP_like"/>
    <property type="match status" value="1"/>
</dbReference>
<accession>A0A8H6E4H1</accession>
<comment type="caution">
    <text evidence="4">The sequence shown here is derived from an EMBL/GenBank/DDBJ whole genome shotgun (WGS) entry which is preliminary data.</text>
</comment>
<sequence>MSLSSVLFQSSGTSAKMHLAHITLLGALAAPSSSESFSPLNHLAGIAPYHTINEPPLDPSPPQGCNVTKAAYLIRHAAVYANDFDYETYLEPFVRKLRNTTQDWSKTSDLKFLVNWRAPVDKEHLEKVTRVGYREAVNLGVEFRTRYAGLRHPRKVWSSSADRTTKTADGFIKGYTLNHTEGMHLVEVEKDTGVDSLTPYKSCPAYSGSYGSDQSQEWVEKYTAPIKERLNAQAPNFNFTTTDIVSMFEFCGYETVIRGDSPYCDTNLFSSDDWLSFEYGEDIRYFHNVGYGKYASPRIGFPWVNASYRALASTADQDVYVSFTHRELPPTIITALGLFNNSAFSGADDVNQTMPTDTINYSRAWKSSSILPFLANIAIEKMSCDSYGYDEGYYYRVLVNSGPQPLKGCRGGPGDSCGASNFNAFVEGLGERFNDFVDACGAPKSTSQTVTIYN</sequence>
<dbReference type="Proteomes" id="UP000541154">
    <property type="component" value="Unassembled WGS sequence"/>
</dbReference>
<dbReference type="PANTHER" id="PTHR20963:SF14">
    <property type="entry name" value="ACID PHOSPHATASE, PUTATIVE-RELATED"/>
    <property type="match status" value="1"/>
</dbReference>
<dbReference type="SUPFAM" id="SSF53254">
    <property type="entry name" value="Phosphoglycerate mutase-like"/>
    <property type="match status" value="1"/>
</dbReference>
<evidence type="ECO:0000313" key="4">
    <source>
        <dbReference type="EMBL" id="KAF5859127.1"/>
    </source>
</evidence>
<dbReference type="PANTHER" id="PTHR20963">
    <property type="entry name" value="MULTIPLE INOSITOL POLYPHOSPHATE PHOSPHATASE-RELATED"/>
    <property type="match status" value="1"/>
</dbReference>
<dbReference type="Gene3D" id="3.40.50.1240">
    <property type="entry name" value="Phosphoglycerate mutase-like"/>
    <property type="match status" value="1"/>
</dbReference>
<evidence type="ECO:0000256" key="1">
    <source>
        <dbReference type="ARBA" id="ARBA00022801"/>
    </source>
</evidence>
<dbReference type="FunFam" id="3.40.50.1240:FF:000065">
    <property type="entry name" value="Similar to histidine acid phosphatase"/>
    <property type="match status" value="1"/>
</dbReference>
<dbReference type="Pfam" id="PF00328">
    <property type="entry name" value="His_Phos_2"/>
    <property type="match status" value="1"/>
</dbReference>
<evidence type="ECO:0000313" key="5">
    <source>
        <dbReference type="Proteomes" id="UP000541154"/>
    </source>
</evidence>
<dbReference type="AlphaFoldDB" id="A0A8H6E4H1"/>
<dbReference type="EMBL" id="SPNV01000177">
    <property type="protein sequence ID" value="KAF5859127.1"/>
    <property type="molecule type" value="Genomic_DNA"/>
</dbReference>
<evidence type="ECO:0000256" key="3">
    <source>
        <dbReference type="PIRSR" id="PIRSR000894-2"/>
    </source>
</evidence>
<keyword evidence="3" id="KW-1015">Disulfide bond</keyword>
<dbReference type="InterPro" id="IPR016274">
    <property type="entry name" value="Histidine_acid_Pase_euk"/>
</dbReference>
<dbReference type="PIRSF" id="PIRSF000894">
    <property type="entry name" value="Acid_phosphatase"/>
    <property type="match status" value="1"/>
</dbReference>
<evidence type="ECO:0000256" key="2">
    <source>
        <dbReference type="ARBA" id="ARBA00023180"/>
    </source>
</evidence>
<protein>
    <submittedName>
        <fullName evidence="4">Uncharacterized protein</fullName>
    </submittedName>
</protein>
<proteinExistence type="predicted"/>
<reference evidence="4 5" key="1">
    <citation type="submission" date="2019-04" db="EMBL/GenBank/DDBJ databases">
        <title>Aspergillus burnettii sp. nov., novel species from soil in southeast Queensland.</title>
        <authorList>
            <person name="Gilchrist C.L.M."/>
            <person name="Pitt J.I."/>
            <person name="Lange L."/>
            <person name="Lacey H.J."/>
            <person name="Vuong D."/>
            <person name="Midgley D.J."/>
            <person name="Greenfield P."/>
            <person name="Bradbury M."/>
            <person name="Lacey E."/>
            <person name="Busk P.K."/>
            <person name="Pilgaard B."/>
            <person name="Chooi Y.H."/>
            <person name="Piggott A.M."/>
        </authorList>
    </citation>
    <scope>NUCLEOTIDE SEQUENCE [LARGE SCALE GENOMIC DNA]</scope>
    <source>
        <strain evidence="4 5">FRR 5400</strain>
    </source>
</reference>
<keyword evidence="5" id="KW-1185">Reference proteome</keyword>
<feature type="disulfide bond" evidence="3">
    <location>
        <begin position="409"/>
        <end position="417"/>
    </location>
</feature>
<dbReference type="InterPro" id="IPR029033">
    <property type="entry name" value="His_PPase_superfam"/>
</dbReference>
<dbReference type="InterPro" id="IPR000560">
    <property type="entry name" value="His_Pase_clade-2"/>
</dbReference>
<feature type="disulfide bond" evidence="3">
    <location>
        <begin position="251"/>
        <end position="264"/>
    </location>
</feature>
<feature type="disulfide bond" evidence="3">
    <location>
        <begin position="203"/>
        <end position="440"/>
    </location>
</feature>
<dbReference type="GO" id="GO:0009277">
    <property type="term" value="C:fungal-type cell wall"/>
    <property type="evidence" value="ECO:0007669"/>
    <property type="project" value="TreeGrafter"/>
</dbReference>
<keyword evidence="2" id="KW-0325">Glycoprotein</keyword>
<name>A0A8H6E4H1_PETAA</name>
<dbReference type="GO" id="GO:0003993">
    <property type="term" value="F:acid phosphatase activity"/>
    <property type="evidence" value="ECO:0007669"/>
    <property type="project" value="TreeGrafter"/>
</dbReference>